<dbReference type="GeneID" id="128633285"/>
<keyword evidence="3" id="KW-0723">Serine/threonine-protein kinase</keyword>
<evidence type="ECO:0000256" key="4">
    <source>
        <dbReference type="ARBA" id="ARBA00022679"/>
    </source>
</evidence>
<dbReference type="OrthoDB" id="10252171at2759"/>
<dbReference type="Proteomes" id="UP000221080">
    <property type="component" value="Chromosome 1"/>
</dbReference>
<evidence type="ECO:0000256" key="7">
    <source>
        <dbReference type="ARBA" id="ARBA00022840"/>
    </source>
</evidence>
<accession>A0A9F7RM82</accession>
<keyword evidence="6" id="KW-0418">Kinase</keyword>
<evidence type="ECO:0000259" key="10">
    <source>
        <dbReference type="PROSITE" id="PS50011"/>
    </source>
</evidence>
<feature type="domain" description="Protein kinase" evidence="10">
    <location>
        <begin position="1"/>
        <end position="60"/>
    </location>
</feature>
<reference evidence="11" key="1">
    <citation type="journal article" date="2016" name="Nat. Commun.">
        <title>The channel catfish genome sequence provides insights into the evolution of scale formation in teleosts.</title>
        <authorList>
            <person name="Liu Z."/>
            <person name="Liu S."/>
            <person name="Yao J."/>
            <person name="Bao L."/>
            <person name="Zhang J."/>
            <person name="Li Y."/>
            <person name="Jiang C."/>
            <person name="Sun L."/>
            <person name="Wang R."/>
            <person name="Zhang Y."/>
            <person name="Zhou T."/>
            <person name="Zeng Q."/>
            <person name="Fu Q."/>
            <person name="Gao S."/>
            <person name="Li N."/>
            <person name="Koren S."/>
            <person name="Jiang Y."/>
            <person name="Zimin A."/>
            <person name="Xu P."/>
            <person name="Phillippy A.M."/>
            <person name="Geng X."/>
            <person name="Song L."/>
            <person name="Sun F."/>
            <person name="Li C."/>
            <person name="Wang X."/>
            <person name="Chen A."/>
            <person name="Jin Y."/>
            <person name="Yuan Z."/>
            <person name="Yang Y."/>
            <person name="Tan S."/>
            <person name="Peatman E."/>
            <person name="Lu J."/>
            <person name="Qin Z."/>
            <person name="Dunham R."/>
            <person name="Li Z."/>
            <person name="Sonstegard T."/>
            <person name="Feng J."/>
            <person name="Danzmann R.G."/>
            <person name="Schroeder S."/>
            <person name="Scheffler B."/>
            <person name="Duke M.V."/>
            <person name="Ballard L."/>
            <person name="Kucuktas H."/>
            <person name="Kaltenboeck L."/>
            <person name="Liu H."/>
            <person name="Armbruster J."/>
            <person name="Xie Y."/>
            <person name="Kirby M.L."/>
            <person name="Tian Y."/>
            <person name="Flanagan M.E."/>
            <person name="Mu W."/>
            <person name="Waldbieser G.C."/>
        </authorList>
    </citation>
    <scope>NUCLEOTIDE SEQUENCE [LARGE SCALE GENOMIC DNA]</scope>
    <source>
        <strain evidence="11">SDA103</strain>
    </source>
</reference>
<dbReference type="GO" id="GO:0005737">
    <property type="term" value="C:cytoplasm"/>
    <property type="evidence" value="ECO:0007669"/>
    <property type="project" value="TreeGrafter"/>
</dbReference>
<dbReference type="PANTHER" id="PTHR22984">
    <property type="entry name" value="SERINE/THREONINE-PROTEIN KINASE PIM"/>
    <property type="match status" value="1"/>
</dbReference>
<dbReference type="GO" id="GO:0043066">
    <property type="term" value="P:negative regulation of apoptotic process"/>
    <property type="evidence" value="ECO:0007669"/>
    <property type="project" value="TreeGrafter"/>
</dbReference>
<evidence type="ECO:0000256" key="9">
    <source>
        <dbReference type="ARBA" id="ARBA00048679"/>
    </source>
</evidence>
<comment type="similarity">
    <text evidence="1">Belongs to the protein kinase superfamily. CAMK Ser/Thr protein kinase family. PIM subfamily.</text>
</comment>
<keyword evidence="7" id="KW-0067">ATP-binding</keyword>
<comment type="catalytic activity">
    <reaction evidence="8">
        <text>L-threonyl-[protein] + ATP = O-phospho-L-threonyl-[protein] + ADP + H(+)</text>
        <dbReference type="Rhea" id="RHEA:46608"/>
        <dbReference type="Rhea" id="RHEA-COMP:11060"/>
        <dbReference type="Rhea" id="RHEA-COMP:11605"/>
        <dbReference type="ChEBI" id="CHEBI:15378"/>
        <dbReference type="ChEBI" id="CHEBI:30013"/>
        <dbReference type="ChEBI" id="CHEBI:30616"/>
        <dbReference type="ChEBI" id="CHEBI:61977"/>
        <dbReference type="ChEBI" id="CHEBI:456216"/>
        <dbReference type="EC" id="2.7.11.1"/>
    </reaction>
</comment>
<dbReference type="GO" id="GO:0007346">
    <property type="term" value="P:regulation of mitotic cell cycle"/>
    <property type="evidence" value="ECO:0007669"/>
    <property type="project" value="TreeGrafter"/>
</dbReference>
<proteinExistence type="inferred from homology"/>
<reference evidence="12" key="2">
    <citation type="submission" date="2025-08" db="UniProtKB">
        <authorList>
            <consortium name="RefSeq"/>
        </authorList>
    </citation>
    <scope>IDENTIFICATION</scope>
    <source>
        <tissue evidence="12">Blood</tissue>
    </source>
</reference>
<dbReference type="PANTHER" id="PTHR22984:SF11">
    <property type="entry name" value="AURORA KINASE-RELATED"/>
    <property type="match status" value="1"/>
</dbReference>
<dbReference type="Gene3D" id="1.10.510.10">
    <property type="entry name" value="Transferase(Phosphotransferase) domain 1"/>
    <property type="match status" value="1"/>
</dbReference>
<dbReference type="KEGG" id="ipu:128633285"/>
<evidence type="ECO:0000256" key="8">
    <source>
        <dbReference type="ARBA" id="ARBA00047899"/>
    </source>
</evidence>
<gene>
    <name evidence="12" type="primary">LOC128633285</name>
</gene>
<dbReference type="PROSITE" id="PS50011">
    <property type="entry name" value="PROTEIN_KINASE_DOM"/>
    <property type="match status" value="1"/>
</dbReference>
<name>A0A9F7RM82_ICTPU</name>
<keyword evidence="5" id="KW-0547">Nucleotide-binding</keyword>
<dbReference type="GO" id="GO:0005524">
    <property type="term" value="F:ATP binding"/>
    <property type="evidence" value="ECO:0007669"/>
    <property type="project" value="UniProtKB-KW"/>
</dbReference>
<keyword evidence="11" id="KW-1185">Reference proteome</keyword>
<protein>
    <recommendedName>
        <fullName evidence="2">non-specific serine/threonine protein kinase</fullName>
        <ecNumber evidence="2">2.7.11.1</ecNumber>
    </recommendedName>
</protein>
<dbReference type="InterPro" id="IPR051138">
    <property type="entry name" value="PIM_Ser/Thr_kinase"/>
</dbReference>
<dbReference type="InterPro" id="IPR011009">
    <property type="entry name" value="Kinase-like_dom_sf"/>
</dbReference>
<sequence length="60" mass="6857">MLQVIWAARHCCARGVLHSDINLENLLINTRTMDIKLIDFGCGRLLKDSPYSSFTGNFMR</sequence>
<evidence type="ECO:0000313" key="12">
    <source>
        <dbReference type="RefSeq" id="XP_053537938.1"/>
    </source>
</evidence>
<dbReference type="EC" id="2.7.11.1" evidence="2"/>
<organism evidence="11 12">
    <name type="scientific">Ictalurus punctatus</name>
    <name type="common">Channel catfish</name>
    <name type="synonym">Silurus punctatus</name>
    <dbReference type="NCBI Taxonomy" id="7998"/>
    <lineage>
        <taxon>Eukaryota</taxon>
        <taxon>Metazoa</taxon>
        <taxon>Chordata</taxon>
        <taxon>Craniata</taxon>
        <taxon>Vertebrata</taxon>
        <taxon>Euteleostomi</taxon>
        <taxon>Actinopterygii</taxon>
        <taxon>Neopterygii</taxon>
        <taxon>Teleostei</taxon>
        <taxon>Ostariophysi</taxon>
        <taxon>Siluriformes</taxon>
        <taxon>Ictaluridae</taxon>
        <taxon>Ictalurus</taxon>
    </lineage>
</organism>
<dbReference type="RefSeq" id="XP_053537938.1">
    <property type="nucleotide sequence ID" value="XM_053681963.1"/>
</dbReference>
<keyword evidence="4" id="KW-0808">Transferase</keyword>
<dbReference type="Pfam" id="PF00069">
    <property type="entry name" value="Pkinase"/>
    <property type="match status" value="1"/>
</dbReference>
<comment type="catalytic activity">
    <reaction evidence="9">
        <text>L-seryl-[protein] + ATP = O-phospho-L-seryl-[protein] + ADP + H(+)</text>
        <dbReference type="Rhea" id="RHEA:17989"/>
        <dbReference type="Rhea" id="RHEA-COMP:9863"/>
        <dbReference type="Rhea" id="RHEA-COMP:11604"/>
        <dbReference type="ChEBI" id="CHEBI:15378"/>
        <dbReference type="ChEBI" id="CHEBI:29999"/>
        <dbReference type="ChEBI" id="CHEBI:30616"/>
        <dbReference type="ChEBI" id="CHEBI:83421"/>
        <dbReference type="ChEBI" id="CHEBI:456216"/>
        <dbReference type="EC" id="2.7.11.1"/>
    </reaction>
</comment>
<evidence type="ECO:0000256" key="3">
    <source>
        <dbReference type="ARBA" id="ARBA00022527"/>
    </source>
</evidence>
<dbReference type="GO" id="GO:0004674">
    <property type="term" value="F:protein serine/threonine kinase activity"/>
    <property type="evidence" value="ECO:0007669"/>
    <property type="project" value="UniProtKB-KW"/>
</dbReference>
<evidence type="ECO:0000256" key="5">
    <source>
        <dbReference type="ARBA" id="ARBA00022741"/>
    </source>
</evidence>
<dbReference type="SUPFAM" id="SSF56112">
    <property type="entry name" value="Protein kinase-like (PK-like)"/>
    <property type="match status" value="1"/>
</dbReference>
<evidence type="ECO:0000313" key="11">
    <source>
        <dbReference type="Proteomes" id="UP000221080"/>
    </source>
</evidence>
<evidence type="ECO:0000256" key="2">
    <source>
        <dbReference type="ARBA" id="ARBA00012513"/>
    </source>
</evidence>
<evidence type="ECO:0000256" key="6">
    <source>
        <dbReference type="ARBA" id="ARBA00022777"/>
    </source>
</evidence>
<evidence type="ECO:0000256" key="1">
    <source>
        <dbReference type="ARBA" id="ARBA00005505"/>
    </source>
</evidence>
<dbReference type="AlphaFoldDB" id="A0A9F7RM82"/>
<dbReference type="InterPro" id="IPR000719">
    <property type="entry name" value="Prot_kinase_dom"/>
</dbReference>